<evidence type="ECO:0000256" key="3">
    <source>
        <dbReference type="SAM" id="MobiDB-lite"/>
    </source>
</evidence>
<evidence type="ECO:0000313" key="5">
    <source>
        <dbReference type="EMBL" id="GAA4877662.1"/>
    </source>
</evidence>
<dbReference type="NCBIfam" id="TIGR00377">
    <property type="entry name" value="ant_ant_sig"/>
    <property type="match status" value="1"/>
</dbReference>
<name>A0ABP9EI63_9ACTN</name>
<dbReference type="RefSeq" id="WP_345700655.1">
    <property type="nucleotide sequence ID" value="NZ_BAABIS010000001.1"/>
</dbReference>
<comment type="caution">
    <text evidence="5">The sequence shown here is derived from an EMBL/GenBank/DDBJ whole genome shotgun (WGS) entry which is preliminary data.</text>
</comment>
<evidence type="ECO:0000256" key="1">
    <source>
        <dbReference type="ARBA" id="ARBA00009013"/>
    </source>
</evidence>
<comment type="similarity">
    <text evidence="1 2">Belongs to the anti-sigma-factor antagonist family.</text>
</comment>
<dbReference type="PANTHER" id="PTHR33495:SF2">
    <property type="entry name" value="ANTI-SIGMA FACTOR ANTAGONIST TM_1081-RELATED"/>
    <property type="match status" value="1"/>
</dbReference>
<protein>
    <recommendedName>
        <fullName evidence="2">Anti-sigma factor antagonist</fullName>
    </recommendedName>
</protein>
<gene>
    <name evidence="5" type="ORF">GCM10023235_67100</name>
</gene>
<dbReference type="InterPro" id="IPR003658">
    <property type="entry name" value="Anti-sigma_ant"/>
</dbReference>
<evidence type="ECO:0000256" key="2">
    <source>
        <dbReference type="RuleBase" id="RU003749"/>
    </source>
</evidence>
<dbReference type="PANTHER" id="PTHR33495">
    <property type="entry name" value="ANTI-SIGMA FACTOR ANTAGONIST TM_1081-RELATED-RELATED"/>
    <property type="match status" value="1"/>
</dbReference>
<evidence type="ECO:0000259" key="4">
    <source>
        <dbReference type="PROSITE" id="PS50801"/>
    </source>
</evidence>
<feature type="region of interest" description="Disordered" evidence="3">
    <location>
        <begin position="1"/>
        <end position="20"/>
    </location>
</feature>
<keyword evidence="6" id="KW-1185">Reference proteome</keyword>
<dbReference type="Pfam" id="PF01740">
    <property type="entry name" value="STAS"/>
    <property type="match status" value="1"/>
</dbReference>
<dbReference type="InterPro" id="IPR036513">
    <property type="entry name" value="STAS_dom_sf"/>
</dbReference>
<proteinExistence type="inferred from homology"/>
<dbReference type="Proteomes" id="UP001501752">
    <property type="component" value="Unassembled WGS sequence"/>
</dbReference>
<accession>A0ABP9EI63</accession>
<dbReference type="Gene3D" id="3.30.750.24">
    <property type="entry name" value="STAS domain"/>
    <property type="match status" value="1"/>
</dbReference>
<feature type="domain" description="STAS" evidence="4">
    <location>
        <begin position="24"/>
        <end position="132"/>
    </location>
</feature>
<dbReference type="EMBL" id="BAABIS010000001">
    <property type="protein sequence ID" value="GAA4877662.1"/>
    <property type="molecule type" value="Genomic_DNA"/>
</dbReference>
<sequence>MHDNDPARPGATSSPVTGPEDVRLTVGLRAEDGAVVLSPVGELDYDSAHVLRAQLDEALARAAGRIVLDCGRLSFCDSTGLNLLLATRLEALKAELSLVLVRVSGPVARLLELTGTDAVFDIRPDLAPTATG</sequence>
<reference evidence="6" key="1">
    <citation type="journal article" date="2019" name="Int. J. Syst. Evol. Microbiol.">
        <title>The Global Catalogue of Microorganisms (GCM) 10K type strain sequencing project: providing services to taxonomists for standard genome sequencing and annotation.</title>
        <authorList>
            <consortium name="The Broad Institute Genomics Platform"/>
            <consortium name="The Broad Institute Genome Sequencing Center for Infectious Disease"/>
            <person name="Wu L."/>
            <person name="Ma J."/>
        </authorList>
    </citation>
    <scope>NUCLEOTIDE SEQUENCE [LARGE SCALE GENOMIC DNA]</scope>
    <source>
        <strain evidence="6">JCM 13006</strain>
    </source>
</reference>
<evidence type="ECO:0000313" key="6">
    <source>
        <dbReference type="Proteomes" id="UP001501752"/>
    </source>
</evidence>
<dbReference type="PROSITE" id="PS50801">
    <property type="entry name" value="STAS"/>
    <property type="match status" value="1"/>
</dbReference>
<dbReference type="SUPFAM" id="SSF52091">
    <property type="entry name" value="SpoIIaa-like"/>
    <property type="match status" value="1"/>
</dbReference>
<organism evidence="5 6">
    <name type="scientific">Kitasatospora terrestris</name>
    <dbReference type="NCBI Taxonomy" id="258051"/>
    <lineage>
        <taxon>Bacteria</taxon>
        <taxon>Bacillati</taxon>
        <taxon>Actinomycetota</taxon>
        <taxon>Actinomycetes</taxon>
        <taxon>Kitasatosporales</taxon>
        <taxon>Streptomycetaceae</taxon>
        <taxon>Kitasatospora</taxon>
    </lineage>
</organism>
<dbReference type="CDD" id="cd07043">
    <property type="entry name" value="STAS_anti-anti-sigma_factors"/>
    <property type="match status" value="1"/>
</dbReference>
<dbReference type="InterPro" id="IPR002645">
    <property type="entry name" value="STAS_dom"/>
</dbReference>